<dbReference type="Proteomes" id="UP000285023">
    <property type="component" value="Unassembled WGS sequence"/>
</dbReference>
<dbReference type="InterPro" id="IPR019734">
    <property type="entry name" value="TPR_rpt"/>
</dbReference>
<keyword evidence="1" id="KW-0812">Transmembrane</keyword>
<dbReference type="Pfam" id="PF13428">
    <property type="entry name" value="TPR_14"/>
    <property type="match status" value="1"/>
</dbReference>
<keyword evidence="1" id="KW-1133">Transmembrane helix</keyword>
<dbReference type="EMBL" id="QXTF01000001">
    <property type="protein sequence ID" value="RIX31551.1"/>
    <property type="molecule type" value="Genomic_DNA"/>
</dbReference>
<evidence type="ECO:0000313" key="3">
    <source>
        <dbReference type="Proteomes" id="UP000285023"/>
    </source>
</evidence>
<dbReference type="AlphaFoldDB" id="A0A418Q134"/>
<sequence length="238" mass="25197">MGCADPPDCCRRLFAAPSFPEARLMGFVWLVLLAALLVALLWLLKVRGPVLTLSAAAILFGCAGYALQGRPDLGGSPRAAAERAAPMPLTGARHALTGQFDYADTWLNIADALASRGRTEDAAKLLQTQVKRHPGDYKLWLGLGNALADHSRTLSPGARFAFARSAELAPGHPAPLFFLGLAEARSGNSAEAVRIWREVLANAPANVSWRPIVENGLLLVEQGAPSMTAPPKSNQAGS</sequence>
<keyword evidence="3" id="KW-1185">Reference proteome</keyword>
<gene>
    <name evidence="2" type="ORF">D3M59_00550</name>
</gene>
<proteinExistence type="predicted"/>
<evidence type="ECO:0000313" key="2">
    <source>
        <dbReference type="EMBL" id="RIX31551.1"/>
    </source>
</evidence>
<reference evidence="2 3" key="1">
    <citation type="submission" date="2018-09" db="EMBL/GenBank/DDBJ databases">
        <title>Sphingomonas sp. DAC4.</title>
        <authorList>
            <person name="Seo T."/>
        </authorList>
    </citation>
    <scope>NUCLEOTIDE SEQUENCE [LARGE SCALE GENOMIC DNA]</scope>
    <source>
        <strain evidence="2 3">DAC4</strain>
    </source>
</reference>
<dbReference type="SMART" id="SM00028">
    <property type="entry name" value="TPR"/>
    <property type="match status" value="2"/>
</dbReference>
<dbReference type="Gene3D" id="1.25.40.10">
    <property type="entry name" value="Tetratricopeptide repeat domain"/>
    <property type="match status" value="1"/>
</dbReference>
<dbReference type="InterPro" id="IPR011990">
    <property type="entry name" value="TPR-like_helical_dom_sf"/>
</dbReference>
<name>A0A418Q134_9SPHN</name>
<accession>A0A418Q134</accession>
<comment type="caution">
    <text evidence="2">The sequence shown here is derived from an EMBL/GenBank/DDBJ whole genome shotgun (WGS) entry which is preliminary data.</text>
</comment>
<protein>
    <submittedName>
        <fullName evidence="2">Tetratricopeptide repeat protein</fullName>
    </submittedName>
</protein>
<evidence type="ECO:0000256" key="1">
    <source>
        <dbReference type="SAM" id="Phobius"/>
    </source>
</evidence>
<organism evidence="2 3">
    <name type="scientific">Sphingomonas edaphi</name>
    <dbReference type="NCBI Taxonomy" id="2315689"/>
    <lineage>
        <taxon>Bacteria</taxon>
        <taxon>Pseudomonadati</taxon>
        <taxon>Pseudomonadota</taxon>
        <taxon>Alphaproteobacteria</taxon>
        <taxon>Sphingomonadales</taxon>
        <taxon>Sphingomonadaceae</taxon>
        <taxon>Sphingomonas</taxon>
    </lineage>
</organism>
<keyword evidence="1" id="KW-0472">Membrane</keyword>
<feature type="transmembrane region" description="Helical" evidence="1">
    <location>
        <begin position="24"/>
        <end position="43"/>
    </location>
</feature>
<dbReference type="SUPFAM" id="SSF48452">
    <property type="entry name" value="TPR-like"/>
    <property type="match status" value="1"/>
</dbReference>
<feature type="transmembrane region" description="Helical" evidence="1">
    <location>
        <begin position="50"/>
        <end position="67"/>
    </location>
</feature>